<feature type="transmembrane region" description="Helical" evidence="6">
    <location>
        <begin position="153"/>
        <end position="172"/>
    </location>
</feature>
<comment type="subcellular location">
    <subcellularLocation>
        <location evidence="1">Membrane</location>
        <topology evidence="1">Multi-pass membrane protein</topology>
    </subcellularLocation>
</comment>
<evidence type="ECO:0000256" key="2">
    <source>
        <dbReference type="ARBA" id="ARBA00022692"/>
    </source>
</evidence>
<dbReference type="Proteomes" id="UP000836788">
    <property type="component" value="Chromosome 10"/>
</dbReference>
<evidence type="ECO:0000256" key="6">
    <source>
        <dbReference type="SAM" id="Phobius"/>
    </source>
</evidence>
<organism evidence="8">
    <name type="scientific">Phaeodactylum tricornutum</name>
    <name type="common">Diatom</name>
    <dbReference type="NCBI Taxonomy" id="2850"/>
    <lineage>
        <taxon>Eukaryota</taxon>
        <taxon>Sar</taxon>
        <taxon>Stramenopiles</taxon>
        <taxon>Ochrophyta</taxon>
        <taxon>Bacillariophyta</taxon>
        <taxon>Bacillariophyceae</taxon>
        <taxon>Bacillariophycidae</taxon>
        <taxon>Naviculales</taxon>
        <taxon>Phaeodactylaceae</taxon>
        <taxon>Phaeodactylum</taxon>
    </lineage>
</organism>
<keyword evidence="4 6" id="KW-0472">Membrane</keyword>
<keyword evidence="2 6" id="KW-0812">Transmembrane</keyword>
<feature type="chain" id="PRO_5035479879" evidence="7">
    <location>
        <begin position="34"/>
        <end position="436"/>
    </location>
</feature>
<evidence type="ECO:0000256" key="1">
    <source>
        <dbReference type="ARBA" id="ARBA00004141"/>
    </source>
</evidence>
<keyword evidence="3 6" id="KW-1133">Transmembrane helix</keyword>
<feature type="transmembrane region" description="Helical" evidence="6">
    <location>
        <begin position="371"/>
        <end position="391"/>
    </location>
</feature>
<feature type="compositionally biased region" description="Basic residues" evidence="5">
    <location>
        <begin position="257"/>
        <end position="270"/>
    </location>
</feature>
<dbReference type="GO" id="GO:0016020">
    <property type="term" value="C:membrane"/>
    <property type="evidence" value="ECO:0007669"/>
    <property type="project" value="UniProtKB-SubCell"/>
</dbReference>
<gene>
    <name evidence="8" type="ORF">PTTT1_LOCUS7293</name>
</gene>
<dbReference type="EMBL" id="OU594951">
    <property type="protein sequence ID" value="CAG9278554.1"/>
    <property type="molecule type" value="Genomic_DNA"/>
</dbReference>
<dbReference type="Pfam" id="PF02535">
    <property type="entry name" value="Zip"/>
    <property type="match status" value="1"/>
</dbReference>
<protein>
    <submittedName>
        <fullName evidence="8">Uncharacterized protein</fullName>
    </submittedName>
</protein>
<evidence type="ECO:0000313" key="8">
    <source>
        <dbReference type="EMBL" id="CAG9278554.1"/>
    </source>
</evidence>
<evidence type="ECO:0000256" key="5">
    <source>
        <dbReference type="SAM" id="MobiDB-lite"/>
    </source>
</evidence>
<dbReference type="InterPro" id="IPR003689">
    <property type="entry name" value="ZIP"/>
</dbReference>
<feature type="signal peptide" evidence="7">
    <location>
        <begin position="1"/>
        <end position="33"/>
    </location>
</feature>
<feature type="transmembrane region" description="Helical" evidence="6">
    <location>
        <begin position="288"/>
        <end position="309"/>
    </location>
</feature>
<accession>A0A8J9X1R3</accession>
<dbReference type="PANTHER" id="PTHR11040:SF140">
    <property type="entry name" value="ZRT (ZRT), IRT- (IRT-) LIKE PROTEIN TRANSPORTER"/>
    <property type="match status" value="1"/>
</dbReference>
<dbReference type="AlphaFoldDB" id="A0A8J9X1R3"/>
<evidence type="ECO:0000256" key="7">
    <source>
        <dbReference type="SAM" id="SignalP"/>
    </source>
</evidence>
<feature type="transmembrane region" description="Helical" evidence="6">
    <location>
        <begin position="347"/>
        <end position="364"/>
    </location>
</feature>
<reference evidence="8" key="1">
    <citation type="submission" date="2022-02" db="EMBL/GenBank/DDBJ databases">
        <authorList>
            <person name="Giguere J D."/>
        </authorList>
    </citation>
    <scope>NUCLEOTIDE SEQUENCE</scope>
    <source>
        <strain evidence="8">CCAP 1055/1</strain>
    </source>
</reference>
<feature type="transmembrane region" description="Helical" evidence="6">
    <location>
        <begin position="223"/>
        <end position="242"/>
    </location>
</feature>
<evidence type="ECO:0000256" key="3">
    <source>
        <dbReference type="ARBA" id="ARBA00022989"/>
    </source>
</evidence>
<keyword evidence="7" id="KW-0732">Signal</keyword>
<name>A0A8J9X1R3_PHATR</name>
<dbReference type="GO" id="GO:0005385">
    <property type="term" value="F:zinc ion transmembrane transporter activity"/>
    <property type="evidence" value="ECO:0007669"/>
    <property type="project" value="TreeGrafter"/>
</dbReference>
<dbReference type="PANTHER" id="PTHR11040">
    <property type="entry name" value="ZINC/IRON TRANSPORTER"/>
    <property type="match status" value="1"/>
</dbReference>
<feature type="transmembrane region" description="Helical" evidence="6">
    <location>
        <begin position="184"/>
        <end position="203"/>
    </location>
</feature>
<proteinExistence type="predicted"/>
<sequence length="436" mass="46347">MARVARHLSPLHSKGILTLSLLLLAESVSFVNAVSLWSSPKTSSDGGSKGKFFDGAGAHDTSGCNPLSGSCPSVDSNLPLSRLFSRKPLGQRVSSIKRLAEDCCAECSNCMDAKTAARQCANMPRGGHAGHGHGVVDHLTNAGVTPYGIPLNAWKVIFQAILTAINVICWLVPLRSKKMSENKLALSLANAFSGGVFLSLAFGHLIPECIHGFEASTYAETTPFMLVLAGYLLIFFVEKVAFDAHDILHEMQGDDHHHHKHPDGHKHKDKKSSGGTEAASSLSSGRSAVILLGALAVHSILEMMALGLADTFGDCALLTMSISLHQPAESIALLVAFLKSGVPEAQIIQYLSIFSCMGPIGVALGMAVNEFAAPIVDSMMLAVVAGTFVYVGATEVIPEEWEDSTHKWKKFAALMSGIVSIFVITQYTMSLGGHSH</sequence>
<feature type="region of interest" description="Disordered" evidence="5">
    <location>
        <begin position="253"/>
        <end position="280"/>
    </location>
</feature>
<feature type="transmembrane region" description="Helical" evidence="6">
    <location>
        <begin position="411"/>
        <end position="429"/>
    </location>
</feature>
<evidence type="ECO:0000256" key="4">
    <source>
        <dbReference type="ARBA" id="ARBA00023136"/>
    </source>
</evidence>